<dbReference type="InterPro" id="IPR020103">
    <property type="entry name" value="PsdUridine_synth_cat_dom_sf"/>
</dbReference>
<evidence type="ECO:0000259" key="11">
    <source>
        <dbReference type="Pfam" id="PF21238"/>
    </source>
</evidence>
<gene>
    <name evidence="12" type="ORF">RB653_007738</name>
</gene>
<dbReference type="Pfam" id="PF21237">
    <property type="entry name" value="Pus10_N_euk"/>
    <property type="match status" value="1"/>
</dbReference>
<dbReference type="AlphaFoldDB" id="A0AAN7TP48"/>
<dbReference type="FunFam" id="3.30.70.2510:FF:000001">
    <property type="entry name" value="tRNA pseudouridine synthase Pus10"/>
    <property type="match status" value="1"/>
</dbReference>
<accession>A0AAN7TP48</accession>
<comment type="caution">
    <text evidence="12">The sequence shown here is derived from an EMBL/GenBank/DDBJ whole genome shotgun (WGS) entry which is preliminary data.</text>
</comment>
<dbReference type="Pfam" id="PF21238">
    <property type="entry name" value="Pus10_C"/>
    <property type="match status" value="1"/>
</dbReference>
<comment type="similarity">
    <text evidence="1">Belongs to the pseudouridine synthase Pus10 family.</text>
</comment>
<dbReference type="EC" id="5.4.99.25" evidence="2"/>
<evidence type="ECO:0000256" key="9">
    <source>
        <dbReference type="SAM" id="MobiDB-lite"/>
    </source>
</evidence>
<evidence type="ECO:0000256" key="4">
    <source>
        <dbReference type="ARBA" id="ARBA00023235"/>
    </source>
</evidence>
<evidence type="ECO:0000256" key="3">
    <source>
        <dbReference type="ARBA" id="ARBA00022694"/>
    </source>
</evidence>
<dbReference type="InterPro" id="IPR048742">
    <property type="entry name" value="Pus10_N_euk"/>
</dbReference>
<keyword evidence="8" id="KW-0175">Coiled coil</keyword>
<dbReference type="PANTHER" id="PTHR21568:SF0">
    <property type="entry name" value="TRNA PSEUDOURIDINE SYNTHASE PUS10"/>
    <property type="match status" value="1"/>
</dbReference>
<evidence type="ECO:0000259" key="10">
    <source>
        <dbReference type="Pfam" id="PF21237"/>
    </source>
</evidence>
<keyword evidence="13" id="KW-1185">Reference proteome</keyword>
<name>A0AAN7TP48_9MYCE</name>
<evidence type="ECO:0000256" key="5">
    <source>
        <dbReference type="ARBA" id="ARBA00075270"/>
    </source>
</evidence>
<evidence type="ECO:0000256" key="6">
    <source>
        <dbReference type="ARBA" id="ARBA00079393"/>
    </source>
</evidence>
<dbReference type="Gene3D" id="1.10.10.2050">
    <property type="match status" value="1"/>
</dbReference>
<dbReference type="SUPFAM" id="SSF55120">
    <property type="entry name" value="Pseudouridine synthase"/>
    <property type="match status" value="1"/>
</dbReference>
<dbReference type="GO" id="GO:0031119">
    <property type="term" value="P:tRNA pseudouridine synthesis"/>
    <property type="evidence" value="ECO:0007669"/>
    <property type="project" value="TreeGrafter"/>
</dbReference>
<dbReference type="NCBIfam" id="TIGR01213">
    <property type="entry name" value="pseudo_Pus10arc"/>
    <property type="match status" value="1"/>
</dbReference>
<dbReference type="Gene3D" id="3.30.70.2510">
    <property type="match status" value="1"/>
</dbReference>
<evidence type="ECO:0000313" key="12">
    <source>
        <dbReference type="EMBL" id="KAK5576594.1"/>
    </source>
</evidence>
<reference evidence="12 13" key="1">
    <citation type="submission" date="2023-11" db="EMBL/GenBank/DDBJ databases">
        <title>Dfirmibasis_genome.</title>
        <authorList>
            <person name="Edelbroek B."/>
            <person name="Kjellin J."/>
            <person name="Jerlstrom-Hultqvist J."/>
            <person name="Soderbom F."/>
        </authorList>
    </citation>
    <scope>NUCLEOTIDE SEQUENCE [LARGE SCALE GENOMIC DNA]</scope>
    <source>
        <strain evidence="12 13">TNS-C-14</strain>
    </source>
</reference>
<organism evidence="12 13">
    <name type="scientific">Dictyostelium firmibasis</name>
    <dbReference type="NCBI Taxonomy" id="79012"/>
    <lineage>
        <taxon>Eukaryota</taxon>
        <taxon>Amoebozoa</taxon>
        <taxon>Evosea</taxon>
        <taxon>Eumycetozoa</taxon>
        <taxon>Dictyostelia</taxon>
        <taxon>Dictyosteliales</taxon>
        <taxon>Dictyosteliaceae</taxon>
        <taxon>Dictyostelium</taxon>
    </lineage>
</organism>
<dbReference type="Gene3D" id="3.30.70.3190">
    <property type="match status" value="1"/>
</dbReference>
<feature type="region of interest" description="Disordered" evidence="9">
    <location>
        <begin position="15"/>
        <end position="38"/>
    </location>
</feature>
<feature type="domain" description="Pus10-like C-terminal" evidence="11">
    <location>
        <begin position="407"/>
        <end position="635"/>
    </location>
</feature>
<dbReference type="GO" id="GO:0003723">
    <property type="term" value="F:RNA binding"/>
    <property type="evidence" value="ECO:0007669"/>
    <property type="project" value="InterPro"/>
</dbReference>
<keyword evidence="4" id="KW-0413">Isomerase</keyword>
<dbReference type="InterPro" id="IPR048741">
    <property type="entry name" value="Pus10-like_C"/>
</dbReference>
<evidence type="ECO:0000256" key="2">
    <source>
        <dbReference type="ARBA" id="ARBA00012787"/>
    </source>
</evidence>
<dbReference type="EMBL" id="JAVFKY010000005">
    <property type="protein sequence ID" value="KAK5576594.1"/>
    <property type="molecule type" value="Genomic_DNA"/>
</dbReference>
<dbReference type="FunFam" id="3.30.70.3190:FF:000001">
    <property type="entry name" value="tRNA pseudouridine synthase Pus10"/>
    <property type="match status" value="1"/>
</dbReference>
<evidence type="ECO:0000256" key="1">
    <source>
        <dbReference type="ARBA" id="ARBA00009652"/>
    </source>
</evidence>
<proteinExistence type="inferred from homology"/>
<keyword evidence="3" id="KW-0819">tRNA processing</keyword>
<dbReference type="PANTHER" id="PTHR21568">
    <property type="entry name" value="TRNA PSEUDOURIDINE SYNTHASE PUS10"/>
    <property type="match status" value="1"/>
</dbReference>
<dbReference type="GO" id="GO:0160148">
    <property type="term" value="F:tRNA pseudouridine(55) synthase activity"/>
    <property type="evidence" value="ECO:0007669"/>
    <property type="project" value="UniProtKB-EC"/>
</dbReference>
<feature type="coiled-coil region" evidence="8">
    <location>
        <begin position="162"/>
        <end position="199"/>
    </location>
</feature>
<dbReference type="Proteomes" id="UP001344447">
    <property type="component" value="Unassembled WGS sequence"/>
</dbReference>
<evidence type="ECO:0000313" key="13">
    <source>
        <dbReference type="Proteomes" id="UP001344447"/>
    </source>
</evidence>
<protein>
    <recommendedName>
        <fullName evidence="2">tRNA pseudouridine(55) synthase</fullName>
        <ecNumber evidence="2">5.4.99.25</ecNumber>
    </recommendedName>
    <alternativeName>
        <fullName evidence="7">tRNA pseudouridine 55 synthase</fullName>
    </alternativeName>
    <alternativeName>
        <fullName evidence="5">tRNA pseudouridylate synthase</fullName>
    </alternativeName>
    <alternativeName>
        <fullName evidence="6">tRNA-uridine isomerase</fullName>
    </alternativeName>
</protein>
<evidence type="ECO:0000256" key="7">
    <source>
        <dbReference type="ARBA" id="ARBA00083669"/>
    </source>
</evidence>
<dbReference type="InterPro" id="IPR039894">
    <property type="entry name" value="Pus10-like"/>
</dbReference>
<feature type="domain" description="Pus10 N-terminal eukaryotes" evidence="10">
    <location>
        <begin position="219"/>
        <end position="353"/>
    </location>
</feature>
<sequence length="643" mass="74772">MENEATTTTTIVNEITPPTTEPITTTEPTTTTTEPITTTTTEPITTTTKTTTTTTTTNKFKIPDNNEELIKFATEQRFEAGTIDYRNLLFRLESLESRLFKNVHFPTIVQLHSINVCPRCIFRFLNIKELSIYQESYNTLSHLIQFIMFNQKQKDLQIQHKEKLEKQKLDENKIEIEEAEEKEKEKEKEIEIEKEKEGEEYEILKYDPNFNEKWNNFVCCCCLGILQDTNNKELFLDDFIVKMKSSGYEFQNYSLALSIPMSAIIREQSIWYYLIDCFPNVYNEKKSKEIVEIKEGVKWVLGPIISRQLFFQFKPSSDFRGNMQFNHEETKDDHQFLTTIEAGKRGNKRQKLSTKRIKIPTSDSSTSIAEILGKTTKKEFCLNGSVPPTPLQTKYSYDLSFRHEPVFLAGKYNKYVRDLSQTPWEYDDSSVQDIICKDIKDIFKAETIVFTTSGREDIDVRMLGEGRPFYIEIINPHKIFFKNQDYEKLESSINDSTKKIKVSNLQLITKKETTIIKDSGGTKQKNYRCIIWTSRTLQPSDLDTLNNLKDIELKQNTPIRVLHRRSLMIRNKKISKLQATFISPHFFMLDIIDAQAGTYIKEFVHGDLSRTLPNIGQLLGNCEADILQLDVLNVDLNFPAKRK</sequence>
<evidence type="ECO:0000256" key="8">
    <source>
        <dbReference type="SAM" id="Coils"/>
    </source>
</evidence>